<gene>
    <name evidence="3" type="ORF">ILT43_15945</name>
</gene>
<accession>A0ABS2DAB4</accession>
<evidence type="ECO:0000256" key="1">
    <source>
        <dbReference type="SAM" id="MobiDB-lite"/>
    </source>
</evidence>
<proteinExistence type="predicted"/>
<keyword evidence="4" id="KW-1185">Reference proteome</keyword>
<comment type="caution">
    <text evidence="3">The sequence shown here is derived from an EMBL/GenBank/DDBJ whole genome shotgun (WGS) entry which is preliminary data.</text>
</comment>
<feature type="transmembrane region" description="Helical" evidence="2">
    <location>
        <begin position="34"/>
        <end position="55"/>
    </location>
</feature>
<evidence type="ECO:0000256" key="2">
    <source>
        <dbReference type="SAM" id="Phobius"/>
    </source>
</evidence>
<dbReference type="RefSeq" id="WP_204199974.1">
    <property type="nucleotide sequence ID" value="NZ_JAFEMC010000005.1"/>
</dbReference>
<sequence>MNNTASSNVKEDQSVNPWLSKPKNSGLCPEGSSALWAVITCLGLAVIGGLMYWAAETGRAKMDGTSSSLTSPAKRYIASLMRDPSSAQFQNVVSIGHCIRGEVNGRNAFGGYVGFSDFYFDTRVGTGAISPMTRNYVTAGDDGNLSDALAMGDYLTGQVACARH</sequence>
<name>A0ABS2DAB4_9SPHN</name>
<keyword evidence="2" id="KW-0812">Transmembrane</keyword>
<keyword evidence="2" id="KW-0472">Membrane</keyword>
<protein>
    <submittedName>
        <fullName evidence="3">Uncharacterized protein</fullName>
    </submittedName>
</protein>
<evidence type="ECO:0000313" key="3">
    <source>
        <dbReference type="EMBL" id="MBM6577875.1"/>
    </source>
</evidence>
<keyword evidence="2" id="KW-1133">Transmembrane helix</keyword>
<dbReference type="Proteomes" id="UP000763641">
    <property type="component" value="Unassembled WGS sequence"/>
</dbReference>
<organism evidence="3 4">
    <name type="scientific">Sphingomonas longa</name>
    <dbReference type="NCBI Taxonomy" id="2778730"/>
    <lineage>
        <taxon>Bacteria</taxon>
        <taxon>Pseudomonadati</taxon>
        <taxon>Pseudomonadota</taxon>
        <taxon>Alphaproteobacteria</taxon>
        <taxon>Sphingomonadales</taxon>
        <taxon>Sphingomonadaceae</taxon>
        <taxon>Sphingomonas</taxon>
    </lineage>
</organism>
<dbReference type="EMBL" id="JAFEMC010000005">
    <property type="protein sequence ID" value="MBM6577875.1"/>
    <property type="molecule type" value="Genomic_DNA"/>
</dbReference>
<feature type="region of interest" description="Disordered" evidence="1">
    <location>
        <begin position="1"/>
        <end position="21"/>
    </location>
</feature>
<reference evidence="3 4" key="1">
    <citation type="submission" date="2020-12" db="EMBL/GenBank/DDBJ databases">
        <title>Sphingomonas sp.</title>
        <authorList>
            <person name="Kim M.K."/>
        </authorList>
    </citation>
    <scope>NUCLEOTIDE SEQUENCE [LARGE SCALE GENOMIC DNA]</scope>
    <source>
        <strain evidence="3 4">BT552</strain>
    </source>
</reference>
<evidence type="ECO:0000313" key="4">
    <source>
        <dbReference type="Proteomes" id="UP000763641"/>
    </source>
</evidence>